<sequence length="171" mass="20097">MSSSKLIKPIRLFFLTSPRTITTVEESQAIFSFFNSKGELNEFKLHREPYDKKTCKYGWASYRDNEIAKNEIRKQIPLSRRQPRFNGFYIKRDEPLISKRITTEQRTDSSEKINTTINESIKEFPITEPINSVNTKTTFKTSNLFESKLRRIFAIRDSVGKGKNNFEDQIK</sequence>
<comment type="caution">
    <text evidence="1">The sequence shown here is derived from an EMBL/GenBank/DDBJ whole genome shotgun (WGS) entry which is preliminary data.</text>
</comment>
<accession>A0A9N8YPB3</accession>
<name>A0A9N8YPB3_9GLOM</name>
<organism evidence="1 2">
    <name type="scientific">Diversispora eburnea</name>
    <dbReference type="NCBI Taxonomy" id="1213867"/>
    <lineage>
        <taxon>Eukaryota</taxon>
        <taxon>Fungi</taxon>
        <taxon>Fungi incertae sedis</taxon>
        <taxon>Mucoromycota</taxon>
        <taxon>Glomeromycotina</taxon>
        <taxon>Glomeromycetes</taxon>
        <taxon>Diversisporales</taxon>
        <taxon>Diversisporaceae</taxon>
        <taxon>Diversispora</taxon>
    </lineage>
</organism>
<dbReference type="Proteomes" id="UP000789706">
    <property type="component" value="Unassembled WGS sequence"/>
</dbReference>
<dbReference type="OrthoDB" id="2381532at2759"/>
<proteinExistence type="predicted"/>
<dbReference type="AlphaFoldDB" id="A0A9N8YPB3"/>
<protein>
    <submittedName>
        <fullName evidence="1">5019_t:CDS:1</fullName>
    </submittedName>
</protein>
<evidence type="ECO:0000313" key="2">
    <source>
        <dbReference type="Proteomes" id="UP000789706"/>
    </source>
</evidence>
<gene>
    <name evidence="1" type="ORF">DEBURN_LOCUS1890</name>
</gene>
<reference evidence="1" key="1">
    <citation type="submission" date="2021-06" db="EMBL/GenBank/DDBJ databases">
        <authorList>
            <person name="Kallberg Y."/>
            <person name="Tangrot J."/>
            <person name="Rosling A."/>
        </authorList>
    </citation>
    <scope>NUCLEOTIDE SEQUENCE</scope>
    <source>
        <strain evidence="1">AZ414A</strain>
    </source>
</reference>
<dbReference type="EMBL" id="CAJVPK010000094">
    <property type="protein sequence ID" value="CAG8447415.1"/>
    <property type="molecule type" value="Genomic_DNA"/>
</dbReference>
<evidence type="ECO:0000313" key="1">
    <source>
        <dbReference type="EMBL" id="CAG8447415.1"/>
    </source>
</evidence>
<keyword evidence="2" id="KW-1185">Reference proteome</keyword>